<proteinExistence type="predicted"/>
<evidence type="ECO:0000313" key="2">
    <source>
        <dbReference type="EMBL" id="SDL72280.1"/>
    </source>
</evidence>
<feature type="transmembrane region" description="Helical" evidence="1">
    <location>
        <begin position="21"/>
        <end position="45"/>
    </location>
</feature>
<organism evidence="2 3">
    <name type="scientific">Modicisalibacter muralis</name>
    <dbReference type="NCBI Taxonomy" id="119000"/>
    <lineage>
        <taxon>Bacteria</taxon>
        <taxon>Pseudomonadati</taxon>
        <taxon>Pseudomonadota</taxon>
        <taxon>Gammaproteobacteria</taxon>
        <taxon>Oceanospirillales</taxon>
        <taxon>Halomonadaceae</taxon>
        <taxon>Modicisalibacter</taxon>
    </lineage>
</organism>
<evidence type="ECO:0000256" key="1">
    <source>
        <dbReference type="SAM" id="Phobius"/>
    </source>
</evidence>
<dbReference type="EMBL" id="FNGI01000006">
    <property type="protein sequence ID" value="SDL72280.1"/>
    <property type="molecule type" value="Genomic_DNA"/>
</dbReference>
<accession>A0A1G9MDC8</accession>
<keyword evidence="1" id="KW-0472">Membrane</keyword>
<feature type="transmembrane region" description="Helical" evidence="1">
    <location>
        <begin position="65"/>
        <end position="85"/>
    </location>
</feature>
<sequence length="95" mass="10340">MVTGRRACGAIRHESRTEDSFGAADWLCLAAAPTFAIMALLTGVLGDGSLDMLCSAAHSTSPLSGMVPMYLLMSVFHSAPWLRLISNWRSRPWSR</sequence>
<protein>
    <submittedName>
        <fullName evidence="2">Uncharacterized protein</fullName>
    </submittedName>
</protein>
<dbReference type="AlphaFoldDB" id="A0A1G9MDC8"/>
<keyword evidence="1" id="KW-1133">Transmembrane helix</keyword>
<dbReference type="Proteomes" id="UP000198654">
    <property type="component" value="Unassembled WGS sequence"/>
</dbReference>
<name>A0A1G9MDC8_9GAMM</name>
<keyword evidence="1" id="KW-0812">Transmembrane</keyword>
<keyword evidence="3" id="KW-1185">Reference proteome</keyword>
<dbReference type="STRING" id="119000.SAMN05661010_02421"/>
<gene>
    <name evidence="2" type="ORF">SAMN05661010_02421</name>
</gene>
<reference evidence="2 3" key="1">
    <citation type="submission" date="2016-10" db="EMBL/GenBank/DDBJ databases">
        <authorList>
            <person name="de Groot N.N."/>
        </authorList>
    </citation>
    <scope>NUCLEOTIDE SEQUENCE [LARGE SCALE GENOMIC DNA]</scope>
    <source>
        <strain evidence="2 3">DSM 14789</strain>
    </source>
</reference>
<evidence type="ECO:0000313" key="3">
    <source>
        <dbReference type="Proteomes" id="UP000198654"/>
    </source>
</evidence>